<dbReference type="PANTHER" id="PTHR31814:SF2">
    <property type="entry name" value="PHOSPHOMEVALONATE KINASE"/>
    <property type="match status" value="1"/>
</dbReference>
<reference evidence="14 15" key="1">
    <citation type="journal article" date="2015" name="Plant Cell">
        <title>Oil accumulation by the oleaginous diatom Fistulifera solaris as revealed by the genome and transcriptome.</title>
        <authorList>
            <person name="Tanaka T."/>
            <person name="Maeda Y."/>
            <person name="Veluchamy A."/>
            <person name="Tanaka M."/>
            <person name="Abida H."/>
            <person name="Marechal E."/>
            <person name="Bowler C."/>
            <person name="Muto M."/>
            <person name="Sunaga Y."/>
            <person name="Tanaka M."/>
            <person name="Yoshino T."/>
            <person name="Taniguchi T."/>
            <person name="Fukuda Y."/>
            <person name="Nemoto M."/>
            <person name="Matsumoto M."/>
            <person name="Wong P.S."/>
            <person name="Aburatani S."/>
            <person name="Fujibuchi W."/>
        </authorList>
    </citation>
    <scope>NUCLEOTIDE SEQUENCE [LARGE SCALE GENOMIC DNA]</scope>
    <source>
        <strain evidence="14 15">JPCC DA0580</strain>
    </source>
</reference>
<keyword evidence="9" id="KW-0067">ATP-binding</keyword>
<evidence type="ECO:0000256" key="8">
    <source>
        <dbReference type="ARBA" id="ARBA00022777"/>
    </source>
</evidence>
<dbReference type="InParanoid" id="A0A1Z5K3Z9"/>
<dbReference type="GO" id="GO:0005524">
    <property type="term" value="F:ATP binding"/>
    <property type="evidence" value="ECO:0007669"/>
    <property type="project" value="UniProtKB-KW"/>
</dbReference>
<dbReference type="PANTHER" id="PTHR31814">
    <property type="match status" value="1"/>
</dbReference>
<comment type="subcellular location">
    <subcellularLocation>
        <location evidence="1">Plastid</location>
        <location evidence="1">Chloroplast</location>
    </subcellularLocation>
</comment>
<evidence type="ECO:0000256" key="5">
    <source>
        <dbReference type="ARBA" id="ARBA00022516"/>
    </source>
</evidence>
<comment type="similarity">
    <text evidence="3">Belongs to the GHMP kinase family. Mevalonate kinase subfamily.</text>
</comment>
<evidence type="ECO:0000256" key="2">
    <source>
        <dbReference type="ARBA" id="ARBA00005017"/>
    </source>
</evidence>
<evidence type="ECO:0000256" key="12">
    <source>
        <dbReference type="ARBA" id="ARBA00023221"/>
    </source>
</evidence>
<sequence>MRNTRLEFSLNKGGGKEWMPNAKSSIGGTLCASTMMMAPGKILLAGGYLVLEPMNFGLVIAVDKRVFTTAMISRAEHSDNTVQIQVDSPQFGQSWKYSYNRKEGTFAESMNASSNELIEKTLRVSLLYLLENDPSVHSIHLKIQADNDFYSLATHLKERNLPITLNNALSLPKFLPATVDQTSRKVCKSGLGSSACLVTSMVGALCHKFQKSDAILYNLAQISHCYAQGKVGSGFDVSAACHGSHVYQRFPETILHELLSTLETPSSIVHAKSLLKDVVESTWPGGVIKPLTMRGFLQVIMADVSGGSESPSMARSVLAWKRKQQKGRISHWDELAEANQEIVRVWQQLMDLPSLTKEEVTQLASCSPEKWSDGLNGWTAVQKETGRLTAELRRLLLDTRRHLKQMGEGAGVPVEPDEQTTLADATSAVPGVVAALVPGAGGYDALACLYINQDE</sequence>
<dbReference type="PIRSF" id="PIRSF017288">
    <property type="entry name" value="PMK_GHMP_euk"/>
    <property type="match status" value="1"/>
</dbReference>
<accession>A0A1Z5K3Z9</accession>
<feature type="domain" description="GHMP kinase N-terminal" evidence="13">
    <location>
        <begin position="188"/>
        <end position="243"/>
    </location>
</feature>
<dbReference type="SUPFAM" id="SSF54211">
    <property type="entry name" value="Ribosomal protein S5 domain 2-like"/>
    <property type="match status" value="1"/>
</dbReference>
<evidence type="ECO:0000256" key="6">
    <source>
        <dbReference type="ARBA" id="ARBA00022679"/>
    </source>
</evidence>
<protein>
    <recommendedName>
        <fullName evidence="4">phosphomevalonate kinase</fullName>
        <ecNumber evidence="4">2.7.4.2</ecNumber>
    </recommendedName>
</protein>
<dbReference type="InterPro" id="IPR006204">
    <property type="entry name" value="GHMP_kinase_N_dom"/>
</dbReference>
<keyword evidence="5" id="KW-0444">Lipid biosynthesis</keyword>
<dbReference type="GO" id="GO:0006694">
    <property type="term" value="P:steroid biosynthetic process"/>
    <property type="evidence" value="ECO:0007669"/>
    <property type="project" value="UniProtKB-KW"/>
</dbReference>
<comment type="caution">
    <text evidence="14">The sequence shown here is derived from an EMBL/GenBank/DDBJ whole genome shotgun (WGS) entry which is preliminary data.</text>
</comment>
<dbReference type="InterPro" id="IPR016005">
    <property type="entry name" value="Erg8"/>
</dbReference>
<evidence type="ECO:0000256" key="7">
    <source>
        <dbReference type="ARBA" id="ARBA00022741"/>
    </source>
</evidence>
<evidence type="ECO:0000256" key="3">
    <source>
        <dbReference type="ARBA" id="ARBA00006495"/>
    </source>
</evidence>
<comment type="pathway">
    <text evidence="2">Isoprenoid biosynthesis; isopentenyl diphosphate biosynthesis via mevalonate pathway; isopentenyl diphosphate from (R)-mevalonate: step 2/3.</text>
</comment>
<dbReference type="Pfam" id="PF00288">
    <property type="entry name" value="GHMP_kinases_N"/>
    <property type="match status" value="1"/>
</dbReference>
<dbReference type="GO" id="GO:0019287">
    <property type="term" value="P:isopentenyl diphosphate biosynthetic process, mevalonate pathway"/>
    <property type="evidence" value="ECO:0007669"/>
    <property type="project" value="UniProtKB-UniPathway"/>
</dbReference>
<evidence type="ECO:0000313" key="14">
    <source>
        <dbReference type="EMBL" id="GAX20939.1"/>
    </source>
</evidence>
<proteinExistence type="inferred from homology"/>
<evidence type="ECO:0000256" key="10">
    <source>
        <dbReference type="ARBA" id="ARBA00022955"/>
    </source>
</evidence>
<keyword evidence="8 14" id="KW-0418">Kinase</keyword>
<evidence type="ECO:0000256" key="4">
    <source>
        <dbReference type="ARBA" id="ARBA00012958"/>
    </source>
</evidence>
<dbReference type="Gene3D" id="3.30.230.10">
    <property type="match status" value="1"/>
</dbReference>
<dbReference type="GO" id="GO:0009507">
    <property type="term" value="C:chloroplast"/>
    <property type="evidence" value="ECO:0007669"/>
    <property type="project" value="UniProtKB-SubCell"/>
</dbReference>
<dbReference type="GO" id="GO:0004631">
    <property type="term" value="F:phosphomevalonate kinase activity"/>
    <property type="evidence" value="ECO:0007669"/>
    <property type="project" value="UniProtKB-EC"/>
</dbReference>
<keyword evidence="10" id="KW-0752">Steroid biosynthesis</keyword>
<evidence type="ECO:0000256" key="9">
    <source>
        <dbReference type="ARBA" id="ARBA00022840"/>
    </source>
</evidence>
<evidence type="ECO:0000256" key="11">
    <source>
        <dbReference type="ARBA" id="ARBA00023098"/>
    </source>
</evidence>
<dbReference type="UniPathway" id="UPA00057">
    <property type="reaction ID" value="UER00099"/>
</dbReference>
<dbReference type="OrthoDB" id="10262935at2759"/>
<dbReference type="AlphaFoldDB" id="A0A1Z5K3Z9"/>
<organism evidence="14 15">
    <name type="scientific">Fistulifera solaris</name>
    <name type="common">Oleaginous diatom</name>
    <dbReference type="NCBI Taxonomy" id="1519565"/>
    <lineage>
        <taxon>Eukaryota</taxon>
        <taxon>Sar</taxon>
        <taxon>Stramenopiles</taxon>
        <taxon>Ochrophyta</taxon>
        <taxon>Bacillariophyta</taxon>
        <taxon>Bacillariophyceae</taxon>
        <taxon>Bacillariophycidae</taxon>
        <taxon>Naviculales</taxon>
        <taxon>Naviculaceae</taxon>
        <taxon>Fistulifera</taxon>
    </lineage>
</organism>
<keyword evidence="15" id="KW-1185">Reference proteome</keyword>
<dbReference type="InterPro" id="IPR020568">
    <property type="entry name" value="Ribosomal_Su5_D2-typ_SF"/>
</dbReference>
<dbReference type="EC" id="2.7.4.2" evidence="4"/>
<gene>
    <name evidence="14" type="ORF">FisN_1Lh401</name>
</gene>
<keyword evidence="11" id="KW-0443">Lipid metabolism</keyword>
<name>A0A1Z5K3Z9_FISSO</name>
<dbReference type="InterPro" id="IPR014721">
    <property type="entry name" value="Ribsml_uS5_D2-typ_fold_subgr"/>
</dbReference>
<dbReference type="InterPro" id="IPR035102">
    <property type="entry name" value="Phosphomevalonate_kinase"/>
</dbReference>
<dbReference type="Proteomes" id="UP000198406">
    <property type="component" value="Unassembled WGS sequence"/>
</dbReference>
<evidence type="ECO:0000256" key="1">
    <source>
        <dbReference type="ARBA" id="ARBA00004229"/>
    </source>
</evidence>
<dbReference type="GO" id="GO:0010142">
    <property type="term" value="P:farnesyl diphosphate biosynthetic process, mevalonate pathway"/>
    <property type="evidence" value="ECO:0007669"/>
    <property type="project" value="TreeGrafter"/>
</dbReference>
<evidence type="ECO:0000259" key="13">
    <source>
        <dbReference type="Pfam" id="PF00288"/>
    </source>
</evidence>
<dbReference type="EMBL" id="BDSP01000153">
    <property type="protein sequence ID" value="GAX20939.1"/>
    <property type="molecule type" value="Genomic_DNA"/>
</dbReference>
<keyword evidence="7" id="KW-0547">Nucleotide-binding</keyword>
<dbReference type="GO" id="GO:0005777">
    <property type="term" value="C:peroxisome"/>
    <property type="evidence" value="ECO:0007669"/>
    <property type="project" value="TreeGrafter"/>
</dbReference>
<evidence type="ECO:0000313" key="15">
    <source>
        <dbReference type="Proteomes" id="UP000198406"/>
    </source>
</evidence>
<keyword evidence="6 14" id="KW-0808">Transferase</keyword>
<keyword evidence="12" id="KW-0753">Steroid metabolism</keyword>